<feature type="transmembrane region" description="Helical" evidence="7">
    <location>
        <begin position="12"/>
        <end position="30"/>
    </location>
</feature>
<dbReference type="GO" id="GO:0005576">
    <property type="term" value="C:extracellular region"/>
    <property type="evidence" value="ECO:0007669"/>
    <property type="project" value="TreeGrafter"/>
</dbReference>
<reference evidence="10" key="1">
    <citation type="submission" date="2017-09" db="EMBL/GenBank/DDBJ databases">
        <title>Depth-based differentiation of microbial function through sediment-hosted aquifers and enrichment of novel symbionts in the deep terrestrial subsurface.</title>
        <authorList>
            <person name="Probst A.J."/>
            <person name="Ladd B."/>
            <person name="Jarett J.K."/>
            <person name="Geller-Mcgrath D.E."/>
            <person name="Sieber C.M.K."/>
            <person name="Emerson J.B."/>
            <person name="Anantharaman K."/>
            <person name="Thomas B.C."/>
            <person name="Malmstrom R."/>
            <person name="Stieglmeier M."/>
            <person name="Klingl A."/>
            <person name="Woyke T."/>
            <person name="Ryan C.M."/>
            <person name="Banfield J.F."/>
        </authorList>
    </citation>
    <scope>NUCLEOTIDE SEQUENCE [LARGE SCALE GENOMIC DNA]</scope>
</reference>
<dbReference type="GO" id="GO:0016740">
    <property type="term" value="F:transferase activity"/>
    <property type="evidence" value="ECO:0007669"/>
    <property type="project" value="UniProtKB-KW"/>
</dbReference>
<dbReference type="GO" id="GO:0071555">
    <property type="term" value="P:cell wall organization"/>
    <property type="evidence" value="ECO:0007669"/>
    <property type="project" value="UniProtKB-UniRule"/>
</dbReference>
<dbReference type="Pfam" id="PF03734">
    <property type="entry name" value="YkuD"/>
    <property type="match status" value="1"/>
</dbReference>
<proteinExistence type="predicted"/>
<comment type="caution">
    <text evidence="9">The sequence shown here is derived from an EMBL/GenBank/DDBJ whole genome shotgun (WGS) entry which is preliminary data.</text>
</comment>
<dbReference type="Proteomes" id="UP000231069">
    <property type="component" value="Unassembled WGS sequence"/>
</dbReference>
<dbReference type="Gene3D" id="2.40.440.10">
    <property type="entry name" value="L,D-transpeptidase catalytic domain-like"/>
    <property type="match status" value="1"/>
</dbReference>
<dbReference type="PROSITE" id="PS52029">
    <property type="entry name" value="LD_TPASE"/>
    <property type="match status" value="1"/>
</dbReference>
<dbReference type="UniPathway" id="UPA00219"/>
<evidence type="ECO:0000259" key="8">
    <source>
        <dbReference type="PROSITE" id="PS52029"/>
    </source>
</evidence>
<dbReference type="InterPro" id="IPR038063">
    <property type="entry name" value="Transpep_catalytic_dom"/>
</dbReference>
<evidence type="ECO:0000256" key="4">
    <source>
        <dbReference type="ARBA" id="ARBA00022984"/>
    </source>
</evidence>
<dbReference type="SUPFAM" id="SSF141523">
    <property type="entry name" value="L,D-transpeptidase catalytic domain-like"/>
    <property type="match status" value="1"/>
</dbReference>
<dbReference type="EMBL" id="PFMK01000042">
    <property type="protein sequence ID" value="PIZ02878.1"/>
    <property type="molecule type" value="Genomic_DNA"/>
</dbReference>
<name>A0A2M7RRF1_9BACT</name>
<evidence type="ECO:0000313" key="10">
    <source>
        <dbReference type="Proteomes" id="UP000231069"/>
    </source>
</evidence>
<evidence type="ECO:0000313" key="9">
    <source>
        <dbReference type="EMBL" id="PIZ02878.1"/>
    </source>
</evidence>
<keyword evidence="3 6" id="KW-0133">Cell shape</keyword>
<keyword evidence="7" id="KW-0472">Membrane</keyword>
<keyword evidence="7" id="KW-1133">Transmembrane helix</keyword>
<organism evidence="9 10">
    <name type="scientific">Candidatus Gottesmanbacteria bacterium CG_4_10_14_0_8_um_filter_37_24</name>
    <dbReference type="NCBI Taxonomy" id="1974574"/>
    <lineage>
        <taxon>Bacteria</taxon>
        <taxon>Candidatus Gottesmaniibacteriota</taxon>
    </lineage>
</organism>
<evidence type="ECO:0000256" key="6">
    <source>
        <dbReference type="PROSITE-ProRule" id="PRU01373"/>
    </source>
</evidence>
<dbReference type="PANTHER" id="PTHR30582">
    <property type="entry name" value="L,D-TRANSPEPTIDASE"/>
    <property type="match status" value="1"/>
</dbReference>
<dbReference type="GO" id="GO:0071972">
    <property type="term" value="F:peptidoglycan L,D-transpeptidase activity"/>
    <property type="evidence" value="ECO:0007669"/>
    <property type="project" value="TreeGrafter"/>
</dbReference>
<keyword evidence="5 6" id="KW-0961">Cell wall biogenesis/degradation</keyword>
<evidence type="ECO:0000256" key="7">
    <source>
        <dbReference type="SAM" id="Phobius"/>
    </source>
</evidence>
<dbReference type="GO" id="GO:0008360">
    <property type="term" value="P:regulation of cell shape"/>
    <property type="evidence" value="ECO:0007669"/>
    <property type="project" value="UniProtKB-UniRule"/>
</dbReference>
<evidence type="ECO:0000256" key="1">
    <source>
        <dbReference type="ARBA" id="ARBA00004752"/>
    </source>
</evidence>
<dbReference type="GO" id="GO:0018104">
    <property type="term" value="P:peptidoglycan-protein cross-linking"/>
    <property type="evidence" value="ECO:0007669"/>
    <property type="project" value="TreeGrafter"/>
</dbReference>
<dbReference type="CDD" id="cd16913">
    <property type="entry name" value="YkuD_like"/>
    <property type="match status" value="1"/>
</dbReference>
<keyword evidence="7" id="KW-0812">Transmembrane</keyword>
<feature type="active site" description="Nucleophile" evidence="6">
    <location>
        <position position="183"/>
    </location>
</feature>
<comment type="pathway">
    <text evidence="1 6">Cell wall biogenesis; peptidoglycan biosynthesis.</text>
</comment>
<gene>
    <name evidence="9" type="ORF">COY59_02345</name>
</gene>
<protein>
    <recommendedName>
        <fullName evidence="8">L,D-TPase catalytic domain-containing protein</fullName>
    </recommendedName>
</protein>
<accession>A0A2M7RRF1</accession>
<evidence type="ECO:0000256" key="3">
    <source>
        <dbReference type="ARBA" id="ARBA00022960"/>
    </source>
</evidence>
<dbReference type="AlphaFoldDB" id="A0A2M7RRF1"/>
<evidence type="ECO:0000256" key="2">
    <source>
        <dbReference type="ARBA" id="ARBA00022679"/>
    </source>
</evidence>
<sequence length="228" mass="26014">MNKVNNKHISLFIVNLLMVTWIFVLTPWIISPNANINFENINGNYEANKQVAIFNNEYIQVPSSLAQEKTNLPVLGQTTIPKRIEVDLTNQRLYAYEGNILVYNFLISSGKWGKTPTGVFRIWIKLRYTKMEGGSKTLGTYYNLPNVPYTMFFYNNNVPKYVGYGIHAAYWHNNFGHPMSHGCIHMKTEEAGLLYDWALPDTKGKSVIHASENNPGTEIFIYGNPPTV</sequence>
<dbReference type="InterPro" id="IPR050979">
    <property type="entry name" value="LD-transpeptidase"/>
</dbReference>
<feature type="domain" description="L,D-TPase catalytic" evidence="8">
    <location>
        <begin position="82"/>
        <end position="222"/>
    </location>
</feature>
<evidence type="ECO:0000256" key="5">
    <source>
        <dbReference type="ARBA" id="ARBA00023316"/>
    </source>
</evidence>
<feature type="active site" description="Proton donor/acceptor" evidence="6">
    <location>
        <position position="167"/>
    </location>
</feature>
<keyword evidence="2" id="KW-0808">Transferase</keyword>
<keyword evidence="4 6" id="KW-0573">Peptidoglycan synthesis</keyword>
<dbReference type="PANTHER" id="PTHR30582:SF2">
    <property type="entry name" value="L,D-TRANSPEPTIDASE YCIB-RELATED"/>
    <property type="match status" value="1"/>
</dbReference>
<dbReference type="InterPro" id="IPR005490">
    <property type="entry name" value="LD_TPept_cat_dom"/>
</dbReference>